<dbReference type="SUPFAM" id="SSF55729">
    <property type="entry name" value="Acyl-CoA N-acyltransferases (Nat)"/>
    <property type="match status" value="1"/>
</dbReference>
<proteinExistence type="predicted"/>
<gene>
    <name evidence="2" type="ORF">D4A47_09645</name>
</gene>
<evidence type="ECO:0000313" key="2">
    <source>
        <dbReference type="EMBL" id="RLL09787.1"/>
    </source>
</evidence>
<dbReference type="InterPro" id="IPR016181">
    <property type="entry name" value="Acyl_CoA_acyltransferase"/>
</dbReference>
<feature type="domain" description="N-acetyltransferase" evidence="1">
    <location>
        <begin position="6"/>
        <end position="167"/>
    </location>
</feature>
<accession>A0A498CQ36</accession>
<dbReference type="Gene3D" id="3.40.630.30">
    <property type="match status" value="1"/>
</dbReference>
<dbReference type="PROSITE" id="PS51186">
    <property type="entry name" value="GNAT"/>
    <property type="match status" value="1"/>
</dbReference>
<dbReference type="InterPro" id="IPR000182">
    <property type="entry name" value="GNAT_dom"/>
</dbReference>
<dbReference type="InterPro" id="IPR051531">
    <property type="entry name" value="N-acetyltransferase"/>
</dbReference>
<name>A0A498CQ36_9FIRM</name>
<keyword evidence="3" id="KW-1185">Reference proteome</keyword>
<dbReference type="EMBL" id="RCHT01000017">
    <property type="protein sequence ID" value="RLL09787.1"/>
    <property type="molecule type" value="Genomic_DNA"/>
</dbReference>
<organism evidence="2 3">
    <name type="scientific">Anaerotruncus massiliensis</name>
    <name type="common">ex Liu et al. 2021</name>
    <dbReference type="NCBI Taxonomy" id="2321404"/>
    <lineage>
        <taxon>Bacteria</taxon>
        <taxon>Bacillati</taxon>
        <taxon>Bacillota</taxon>
        <taxon>Clostridia</taxon>
        <taxon>Eubacteriales</taxon>
        <taxon>Oscillospiraceae</taxon>
        <taxon>Anaerotruncus</taxon>
    </lineage>
</organism>
<dbReference type="Pfam" id="PF13302">
    <property type="entry name" value="Acetyltransf_3"/>
    <property type="match status" value="1"/>
</dbReference>
<dbReference type="Proteomes" id="UP000276301">
    <property type="component" value="Unassembled WGS sequence"/>
</dbReference>
<dbReference type="AlphaFoldDB" id="A0A498CQ36"/>
<dbReference type="GO" id="GO:0016747">
    <property type="term" value="F:acyltransferase activity, transferring groups other than amino-acyl groups"/>
    <property type="evidence" value="ECO:0007669"/>
    <property type="project" value="InterPro"/>
</dbReference>
<reference evidence="2 3" key="1">
    <citation type="submission" date="2018-10" db="EMBL/GenBank/DDBJ databases">
        <title>Anaerotruncus faecis sp. nov., isolated from human feces.</title>
        <authorList>
            <person name="Wang Y.-J."/>
        </authorList>
    </citation>
    <scope>NUCLEOTIDE SEQUENCE [LARGE SCALE GENOMIC DNA]</scope>
    <source>
        <strain evidence="2 3">22A2-44</strain>
    </source>
</reference>
<evidence type="ECO:0000259" key="1">
    <source>
        <dbReference type="PROSITE" id="PS51186"/>
    </source>
</evidence>
<sequence length="172" mass="19015">METGRLLLLPLRAEQLEQWTEDVPAFERALGCVYEGEPMTEEPLRGIVRGQLEAVRRDGCNWLWHTFWLMVRREDRVAVGSADFKAPPDGTGTVELGYGLGEAHRGRGYMTEAAEALCGWALSRPGVNRVTAETEPDNAASQRVLGRCGFSRFRELPGSVWWELPGGGGARG</sequence>
<evidence type="ECO:0000313" key="3">
    <source>
        <dbReference type="Proteomes" id="UP000276301"/>
    </source>
</evidence>
<comment type="caution">
    <text evidence="2">The sequence shown here is derived from an EMBL/GenBank/DDBJ whole genome shotgun (WGS) entry which is preliminary data.</text>
</comment>
<protein>
    <submittedName>
        <fullName evidence="2">N-acetyltransferase</fullName>
    </submittedName>
</protein>
<keyword evidence="2" id="KW-0808">Transferase</keyword>
<dbReference type="PANTHER" id="PTHR43792:SF13">
    <property type="entry name" value="ACETYLTRANSFERASE"/>
    <property type="match status" value="1"/>
</dbReference>
<dbReference type="PANTHER" id="PTHR43792">
    <property type="entry name" value="GNAT FAMILY, PUTATIVE (AFU_ORTHOLOGUE AFUA_3G00765)-RELATED-RELATED"/>
    <property type="match status" value="1"/>
</dbReference>